<dbReference type="Pfam" id="PF12796">
    <property type="entry name" value="Ank_2"/>
    <property type="match status" value="1"/>
</dbReference>
<dbReference type="EMBL" id="HBGG01003192">
    <property type="protein sequence ID" value="CAD9199341.1"/>
    <property type="molecule type" value="Transcribed_RNA"/>
</dbReference>
<feature type="region of interest" description="Disordered" evidence="4">
    <location>
        <begin position="1"/>
        <end position="45"/>
    </location>
</feature>
<dbReference type="SMART" id="SM00248">
    <property type="entry name" value="ANK"/>
    <property type="match status" value="5"/>
</dbReference>
<dbReference type="InterPro" id="IPR036770">
    <property type="entry name" value="Ankyrin_rpt-contain_sf"/>
</dbReference>
<feature type="compositionally biased region" description="Low complexity" evidence="4">
    <location>
        <begin position="1"/>
        <end position="21"/>
    </location>
</feature>
<sequence length="233" mass="25000">MATGLMSRTGSSRRSSMSGGRAPSVHSARGVAQPAAPSSELGEEGVETLAELSQRMNDSMVETGRTKIGMAAHQGNIRQVESLVFEGASTNQPDEYGETPLHMAAAAGHMEMVRFLVEECRAEINATNWEGWTPLFWSTVRGQVDVSKYLISMGADIILRTSQDWMPLHYAALNGDVEMSDILLSSGADATAVNAFGSTPLSLAVNKDVAALIEDSIKKQNAHKTKPGHKQRA</sequence>
<dbReference type="PROSITE" id="PS50297">
    <property type="entry name" value="ANK_REP_REGION"/>
    <property type="match status" value="3"/>
</dbReference>
<feature type="repeat" description="ANK" evidence="3">
    <location>
        <begin position="96"/>
        <end position="118"/>
    </location>
</feature>
<protein>
    <submittedName>
        <fullName evidence="5">Uncharacterized protein</fullName>
    </submittedName>
</protein>
<feature type="repeat" description="ANK" evidence="3">
    <location>
        <begin position="63"/>
        <end position="95"/>
    </location>
</feature>
<feature type="repeat" description="ANK" evidence="3">
    <location>
        <begin position="163"/>
        <end position="195"/>
    </location>
</feature>
<reference evidence="5" key="1">
    <citation type="submission" date="2021-01" db="EMBL/GenBank/DDBJ databases">
        <authorList>
            <person name="Corre E."/>
            <person name="Pelletier E."/>
            <person name="Niang G."/>
            <person name="Scheremetjew M."/>
            <person name="Finn R."/>
            <person name="Kale V."/>
            <person name="Holt S."/>
            <person name="Cochrane G."/>
            <person name="Meng A."/>
            <person name="Brown T."/>
            <person name="Cohen L."/>
        </authorList>
    </citation>
    <scope>NUCLEOTIDE SEQUENCE</scope>
    <source>
        <strain evidence="5">PLY429</strain>
    </source>
</reference>
<dbReference type="Pfam" id="PF00023">
    <property type="entry name" value="Ank"/>
    <property type="match status" value="1"/>
</dbReference>
<keyword evidence="2 3" id="KW-0040">ANK repeat</keyword>
<dbReference type="AlphaFoldDB" id="A0A7S1WZ48"/>
<feature type="repeat" description="ANK" evidence="3">
    <location>
        <begin position="130"/>
        <end position="162"/>
    </location>
</feature>
<accession>A0A7S1WZ48</accession>
<evidence type="ECO:0000313" key="5">
    <source>
        <dbReference type="EMBL" id="CAD9199341.1"/>
    </source>
</evidence>
<dbReference type="InterPro" id="IPR002110">
    <property type="entry name" value="Ankyrin_rpt"/>
</dbReference>
<dbReference type="PANTHER" id="PTHR24171">
    <property type="entry name" value="ANKYRIN REPEAT DOMAIN-CONTAINING PROTEIN 39-RELATED"/>
    <property type="match status" value="1"/>
</dbReference>
<gene>
    <name evidence="5" type="ORF">TCHU04912_LOCUS1574</name>
</gene>
<evidence type="ECO:0000256" key="4">
    <source>
        <dbReference type="SAM" id="MobiDB-lite"/>
    </source>
</evidence>
<keyword evidence="1" id="KW-0677">Repeat</keyword>
<dbReference type="PRINTS" id="PR01415">
    <property type="entry name" value="ANKYRIN"/>
</dbReference>
<dbReference type="PROSITE" id="PS50088">
    <property type="entry name" value="ANK_REPEAT"/>
    <property type="match status" value="4"/>
</dbReference>
<proteinExistence type="predicted"/>
<name>A0A7S1WZ48_9CHLO</name>
<organism evidence="5">
    <name type="scientific">Tetraselmis chuii</name>
    <dbReference type="NCBI Taxonomy" id="63592"/>
    <lineage>
        <taxon>Eukaryota</taxon>
        <taxon>Viridiplantae</taxon>
        <taxon>Chlorophyta</taxon>
        <taxon>core chlorophytes</taxon>
        <taxon>Chlorodendrophyceae</taxon>
        <taxon>Chlorodendrales</taxon>
        <taxon>Chlorodendraceae</taxon>
        <taxon>Tetraselmis</taxon>
    </lineage>
</organism>
<evidence type="ECO:0000256" key="3">
    <source>
        <dbReference type="PROSITE-ProRule" id="PRU00023"/>
    </source>
</evidence>
<evidence type="ECO:0000256" key="2">
    <source>
        <dbReference type="ARBA" id="ARBA00023043"/>
    </source>
</evidence>
<dbReference type="Gene3D" id="1.25.40.20">
    <property type="entry name" value="Ankyrin repeat-containing domain"/>
    <property type="match status" value="1"/>
</dbReference>
<dbReference type="SUPFAM" id="SSF48403">
    <property type="entry name" value="Ankyrin repeat"/>
    <property type="match status" value="1"/>
</dbReference>
<evidence type="ECO:0000256" key="1">
    <source>
        <dbReference type="ARBA" id="ARBA00022737"/>
    </source>
</evidence>